<name>A0AAV2RLT3_MEGNR</name>
<evidence type="ECO:0000313" key="2">
    <source>
        <dbReference type="EMBL" id="CAL4126534.1"/>
    </source>
</evidence>
<evidence type="ECO:0000313" key="3">
    <source>
        <dbReference type="Proteomes" id="UP001497623"/>
    </source>
</evidence>
<evidence type="ECO:0000256" key="1">
    <source>
        <dbReference type="SAM" id="MobiDB-lite"/>
    </source>
</evidence>
<feature type="region of interest" description="Disordered" evidence="1">
    <location>
        <begin position="37"/>
        <end position="91"/>
    </location>
</feature>
<protein>
    <submittedName>
        <fullName evidence="2">Uncharacterized protein</fullName>
    </submittedName>
</protein>
<comment type="caution">
    <text evidence="2">The sequence shown here is derived from an EMBL/GenBank/DDBJ whole genome shotgun (WGS) entry which is preliminary data.</text>
</comment>
<feature type="compositionally biased region" description="Basic and acidic residues" evidence="1">
    <location>
        <begin position="37"/>
        <end position="47"/>
    </location>
</feature>
<sequence length="173" mass="19907">MGTGYTQHHSIKHLYPMELALTHAFVANEQVKDNFLDNNSESDHVLHSPDLGNDPSLVTPEYGNPNSDFAEIDMPSPDNDIDQDIGNPDNRDLTDFEMINVDRYDPNDFFETLVRDQTNYDFDNTVIETQVRDYGIDSAVTDVINSDFSQPSSRPRHNVQHRGRPLDHLYEYY</sequence>
<keyword evidence="3" id="KW-1185">Reference proteome</keyword>
<accession>A0AAV2RLT3</accession>
<dbReference type="Proteomes" id="UP001497623">
    <property type="component" value="Unassembled WGS sequence"/>
</dbReference>
<organism evidence="2 3">
    <name type="scientific">Meganyctiphanes norvegica</name>
    <name type="common">Northern krill</name>
    <name type="synonym">Thysanopoda norvegica</name>
    <dbReference type="NCBI Taxonomy" id="48144"/>
    <lineage>
        <taxon>Eukaryota</taxon>
        <taxon>Metazoa</taxon>
        <taxon>Ecdysozoa</taxon>
        <taxon>Arthropoda</taxon>
        <taxon>Crustacea</taxon>
        <taxon>Multicrustacea</taxon>
        <taxon>Malacostraca</taxon>
        <taxon>Eumalacostraca</taxon>
        <taxon>Eucarida</taxon>
        <taxon>Euphausiacea</taxon>
        <taxon>Euphausiidae</taxon>
        <taxon>Meganyctiphanes</taxon>
    </lineage>
</organism>
<gene>
    <name evidence="2" type="ORF">MNOR_LOCUS25631</name>
</gene>
<dbReference type="AlphaFoldDB" id="A0AAV2RLT3"/>
<dbReference type="EMBL" id="CAXKWB010024700">
    <property type="protein sequence ID" value="CAL4126534.1"/>
    <property type="molecule type" value="Genomic_DNA"/>
</dbReference>
<reference evidence="2 3" key="1">
    <citation type="submission" date="2024-05" db="EMBL/GenBank/DDBJ databases">
        <authorList>
            <person name="Wallberg A."/>
        </authorList>
    </citation>
    <scope>NUCLEOTIDE SEQUENCE [LARGE SCALE GENOMIC DNA]</scope>
</reference>
<proteinExistence type="predicted"/>